<reference evidence="1" key="2">
    <citation type="journal article" date="2021" name="PeerJ">
        <title>Extensive microbial diversity within the chicken gut microbiome revealed by metagenomics and culture.</title>
        <authorList>
            <person name="Gilroy R."/>
            <person name="Ravi A."/>
            <person name="Getino M."/>
            <person name="Pursley I."/>
            <person name="Horton D.L."/>
            <person name="Alikhan N.F."/>
            <person name="Baker D."/>
            <person name="Gharbi K."/>
            <person name="Hall N."/>
            <person name="Watson M."/>
            <person name="Adriaenssens E.M."/>
            <person name="Foster-Nyarko E."/>
            <person name="Jarju S."/>
            <person name="Secka A."/>
            <person name="Antonio M."/>
            <person name="Oren A."/>
            <person name="Chaudhuri R.R."/>
            <person name="La Ragione R."/>
            <person name="Hildebrand F."/>
            <person name="Pallen M.J."/>
        </authorList>
    </citation>
    <scope>NUCLEOTIDE SEQUENCE</scope>
    <source>
        <strain evidence="1">ChiGjej2B2-12916</strain>
    </source>
</reference>
<reference evidence="1" key="1">
    <citation type="submission" date="2020-10" db="EMBL/GenBank/DDBJ databases">
        <authorList>
            <person name="Gilroy R."/>
        </authorList>
    </citation>
    <scope>NUCLEOTIDE SEQUENCE</scope>
    <source>
        <strain evidence="1">ChiGjej2B2-12916</strain>
    </source>
</reference>
<name>A0A9D0YRW1_9FIRM</name>
<dbReference type="AlphaFoldDB" id="A0A9D0YRW1"/>
<accession>A0A9D0YRW1</accession>
<gene>
    <name evidence="1" type="ORF">IAD31_04485</name>
</gene>
<comment type="caution">
    <text evidence="1">The sequence shown here is derived from an EMBL/GenBank/DDBJ whole genome shotgun (WGS) entry which is preliminary data.</text>
</comment>
<organism evidence="1 2">
    <name type="scientific">Candidatus Enterenecus faecium</name>
    <dbReference type="NCBI Taxonomy" id="2840780"/>
    <lineage>
        <taxon>Bacteria</taxon>
        <taxon>Bacillati</taxon>
        <taxon>Bacillota</taxon>
        <taxon>Clostridia</taxon>
        <taxon>Eubacteriales</taxon>
        <taxon>Candidatus Enterenecus</taxon>
    </lineage>
</organism>
<sequence length="208" mass="24017">MEEKKYPAIEPKFYQGDEPFCTANGDTFASLVDYWRWAHSDLIGNVERGHLAEYLVACALGIQQRGRVEWDAYDLLSPEGISVEVKSSGYLQSWGQDRLSSISFRIPPTHAWDHEANEYECELRRQAKVYVFCVHRHTEQETLNPLDVSQWDFYVAPTTLLNEKVGAQKMISLHRLLNIGARKCSFEELHEKIIEADLHEGVNRAQFE</sequence>
<evidence type="ECO:0000313" key="1">
    <source>
        <dbReference type="EMBL" id="HIQ60837.1"/>
    </source>
</evidence>
<evidence type="ECO:0000313" key="2">
    <source>
        <dbReference type="Proteomes" id="UP000886879"/>
    </source>
</evidence>
<proteinExistence type="predicted"/>
<dbReference type="Proteomes" id="UP000886879">
    <property type="component" value="Unassembled WGS sequence"/>
</dbReference>
<dbReference type="EMBL" id="DVFO01000044">
    <property type="protein sequence ID" value="HIQ60837.1"/>
    <property type="molecule type" value="Genomic_DNA"/>
</dbReference>
<protein>
    <submittedName>
        <fullName evidence="1">Uncharacterized protein</fullName>
    </submittedName>
</protein>